<dbReference type="CDD" id="cd10536">
    <property type="entry name" value="SET_SMYD4"/>
    <property type="match status" value="1"/>
</dbReference>
<reference evidence="16" key="1">
    <citation type="submission" date="2020-11" db="EMBL/GenBank/DDBJ databases">
        <authorList>
            <person name="Tran Van P."/>
        </authorList>
    </citation>
    <scope>NUCLEOTIDE SEQUENCE</scope>
</reference>
<evidence type="ECO:0000256" key="2">
    <source>
        <dbReference type="ARBA" id="ARBA00004496"/>
    </source>
</evidence>
<keyword evidence="7" id="KW-0479">Metal-binding</keyword>
<dbReference type="PANTHER" id="PTHR46165">
    <property type="entry name" value="SET AND MYND DOMAIN-CONTAINING PROTEIN 4"/>
    <property type="match status" value="1"/>
</dbReference>
<organism evidence="16">
    <name type="scientific">Timema poppense</name>
    <name type="common">Walking stick</name>
    <dbReference type="NCBI Taxonomy" id="170557"/>
    <lineage>
        <taxon>Eukaryota</taxon>
        <taxon>Metazoa</taxon>
        <taxon>Ecdysozoa</taxon>
        <taxon>Arthropoda</taxon>
        <taxon>Hexapoda</taxon>
        <taxon>Insecta</taxon>
        <taxon>Pterygota</taxon>
        <taxon>Neoptera</taxon>
        <taxon>Polyneoptera</taxon>
        <taxon>Phasmatodea</taxon>
        <taxon>Timematodea</taxon>
        <taxon>Timematoidea</taxon>
        <taxon>Timematidae</taxon>
        <taxon>Timema</taxon>
    </lineage>
</organism>
<dbReference type="GO" id="GO:0042826">
    <property type="term" value="F:histone deacetylase binding"/>
    <property type="evidence" value="ECO:0007669"/>
    <property type="project" value="TreeGrafter"/>
</dbReference>
<dbReference type="GO" id="GO:0008757">
    <property type="term" value="F:S-adenosylmethionine-dependent methyltransferase activity"/>
    <property type="evidence" value="ECO:0007669"/>
    <property type="project" value="UniProtKB-ARBA"/>
</dbReference>
<keyword evidence="10" id="KW-0539">Nucleus</keyword>
<dbReference type="Gene3D" id="6.10.140.2220">
    <property type="match status" value="1"/>
</dbReference>
<dbReference type="Gene3D" id="1.10.220.160">
    <property type="match status" value="1"/>
</dbReference>
<comment type="subcellular location">
    <subcellularLocation>
        <location evidence="2">Cytoplasm</location>
    </subcellularLocation>
    <subcellularLocation>
        <location evidence="1">Nucleus</location>
    </subcellularLocation>
</comment>
<evidence type="ECO:0000256" key="5">
    <source>
        <dbReference type="ARBA" id="ARBA00022679"/>
    </source>
</evidence>
<dbReference type="GO" id="GO:0005737">
    <property type="term" value="C:cytoplasm"/>
    <property type="evidence" value="ECO:0007669"/>
    <property type="project" value="UniProtKB-SubCell"/>
</dbReference>
<comment type="function">
    <text evidence="12">Protein-lysine N-methyltransferase. Monomethylates PRMT5, modulating its transcriptional activity. May also act as a histone methyltransferase. Plays a critical role in cardiac development. Acts as a key epigenetic regulator of gene expression during cardiac development via its dual activities as a methyltransferase and negative regulator of HDAC1.</text>
</comment>
<dbReference type="GO" id="GO:0008270">
    <property type="term" value="F:zinc ion binding"/>
    <property type="evidence" value="ECO:0007669"/>
    <property type="project" value="UniProtKB-KW"/>
</dbReference>
<protein>
    <recommendedName>
        <fullName evidence="13">Protein-lysine N-methyltransferase SMYD4</fullName>
    </recommendedName>
    <alternativeName>
        <fullName evidence="14">SET and MYND domain-containing protein 4</fullName>
    </alternativeName>
</protein>
<keyword evidence="3" id="KW-0963">Cytoplasm</keyword>
<name>A0A7R9DAC2_TIMPO</name>
<evidence type="ECO:0000256" key="1">
    <source>
        <dbReference type="ARBA" id="ARBA00004123"/>
    </source>
</evidence>
<evidence type="ECO:0000256" key="3">
    <source>
        <dbReference type="ARBA" id="ARBA00022490"/>
    </source>
</evidence>
<accession>A0A7R9DAC2</accession>
<dbReference type="InterPro" id="IPR044421">
    <property type="entry name" value="SMYD4_SET"/>
</dbReference>
<dbReference type="GO" id="GO:0005634">
    <property type="term" value="C:nucleus"/>
    <property type="evidence" value="ECO:0007669"/>
    <property type="project" value="UniProtKB-SubCell"/>
</dbReference>
<gene>
    <name evidence="16" type="ORF">TPSB3V08_LOCUS7674</name>
</gene>
<dbReference type="Pfam" id="PF00856">
    <property type="entry name" value="SET"/>
    <property type="match status" value="1"/>
</dbReference>
<dbReference type="GO" id="GO:0008276">
    <property type="term" value="F:protein methyltransferase activity"/>
    <property type="evidence" value="ECO:0007669"/>
    <property type="project" value="UniProtKB-ARBA"/>
</dbReference>
<keyword evidence="9" id="KW-0862">Zinc</keyword>
<dbReference type="InterPro" id="IPR046341">
    <property type="entry name" value="SET_dom_sf"/>
</dbReference>
<dbReference type="EMBL" id="OD005119">
    <property type="protein sequence ID" value="CAD7411047.1"/>
    <property type="molecule type" value="Genomic_DNA"/>
</dbReference>
<dbReference type="Gene3D" id="2.170.270.10">
    <property type="entry name" value="SET domain"/>
    <property type="match status" value="1"/>
</dbReference>
<evidence type="ECO:0000256" key="9">
    <source>
        <dbReference type="ARBA" id="ARBA00022833"/>
    </source>
</evidence>
<keyword evidence="4" id="KW-0489">Methyltransferase</keyword>
<evidence type="ECO:0000256" key="11">
    <source>
        <dbReference type="ARBA" id="ARBA00048985"/>
    </source>
</evidence>
<evidence type="ECO:0000256" key="7">
    <source>
        <dbReference type="ARBA" id="ARBA00022723"/>
    </source>
</evidence>
<evidence type="ECO:0000256" key="4">
    <source>
        <dbReference type="ARBA" id="ARBA00022603"/>
    </source>
</evidence>
<evidence type="ECO:0000256" key="14">
    <source>
        <dbReference type="ARBA" id="ARBA00093680"/>
    </source>
</evidence>
<evidence type="ECO:0000256" key="13">
    <source>
        <dbReference type="ARBA" id="ARBA00093635"/>
    </source>
</evidence>
<dbReference type="PROSITE" id="PS50280">
    <property type="entry name" value="SET"/>
    <property type="match status" value="1"/>
</dbReference>
<comment type="catalytic activity">
    <reaction evidence="11">
        <text>L-lysyl-[protein] + S-adenosyl-L-methionine = N(6)-methyl-L-lysyl-[protein] + S-adenosyl-L-homocysteine + H(+)</text>
        <dbReference type="Rhea" id="RHEA:51736"/>
        <dbReference type="Rhea" id="RHEA-COMP:9752"/>
        <dbReference type="Rhea" id="RHEA-COMP:13053"/>
        <dbReference type="ChEBI" id="CHEBI:15378"/>
        <dbReference type="ChEBI" id="CHEBI:29969"/>
        <dbReference type="ChEBI" id="CHEBI:57856"/>
        <dbReference type="ChEBI" id="CHEBI:59789"/>
        <dbReference type="ChEBI" id="CHEBI:61929"/>
    </reaction>
</comment>
<evidence type="ECO:0000256" key="8">
    <source>
        <dbReference type="ARBA" id="ARBA00022771"/>
    </source>
</evidence>
<dbReference type="SUPFAM" id="SSF82199">
    <property type="entry name" value="SET domain"/>
    <property type="match status" value="1"/>
</dbReference>
<dbReference type="InterPro" id="IPR002893">
    <property type="entry name" value="Znf_MYND"/>
</dbReference>
<evidence type="ECO:0000256" key="10">
    <source>
        <dbReference type="ARBA" id="ARBA00023242"/>
    </source>
</evidence>
<dbReference type="PANTHER" id="PTHR46165:SF2">
    <property type="entry name" value="SET AND MYND DOMAIN-CONTAINING PROTEIN 4"/>
    <property type="match status" value="1"/>
</dbReference>
<dbReference type="InterPro" id="IPR001214">
    <property type="entry name" value="SET_dom"/>
</dbReference>
<sequence length="418" mass="47144">MKAKSGDSVVVINVLQEAAITSLSSGSSVNCWECSDALYCSEVCRQESWEDYHQWECHGGLQLFHSVGIAHLGLRVVLRAGNLRSLHQKWNKLEDDVNLPGVDGTELQDKDNRYRSVYNLMSHLGDMERGDYLQYALTAALLTVYLRDHTDYFKEATNTHTPRIGPTESDIQLRDALFFVGNLLHRHVAQLVCNGHAITKLHTAPGINSSQVVTECQVRVATAIYPSASMMNHSCDPNIINSFHNQYLIVRACKDIPKGHEVYNCYGPHFRRMALQERQDILREQYFFVCQCEPCSKPSQFDFLKRFEGLLCPTCDGPLVDPLTHISGDGHTLVCLNCGNVQESSNLIKLSLQANEAFKTGRDLAERGDIRGGLEKLSVCWKLLRQCTYKYSKDMTNCLDQTAKCYAMLGQFRLHLGN</sequence>
<evidence type="ECO:0000313" key="16">
    <source>
        <dbReference type="EMBL" id="CAD7411047.1"/>
    </source>
</evidence>
<dbReference type="SUPFAM" id="SSF144232">
    <property type="entry name" value="HIT/MYND zinc finger-like"/>
    <property type="match status" value="1"/>
</dbReference>
<keyword evidence="5" id="KW-0808">Transferase</keyword>
<feature type="domain" description="SET" evidence="15">
    <location>
        <begin position="59"/>
        <end position="267"/>
    </location>
</feature>
<dbReference type="AlphaFoldDB" id="A0A7R9DAC2"/>
<evidence type="ECO:0000256" key="6">
    <source>
        <dbReference type="ARBA" id="ARBA00022691"/>
    </source>
</evidence>
<keyword evidence="8" id="KW-0863">Zinc-finger</keyword>
<evidence type="ECO:0000256" key="12">
    <source>
        <dbReference type="ARBA" id="ARBA00093423"/>
    </source>
</evidence>
<dbReference type="InterPro" id="IPR052097">
    <property type="entry name" value="SET-MYND_domain_protein"/>
</dbReference>
<dbReference type="GO" id="GO:0032259">
    <property type="term" value="P:methylation"/>
    <property type="evidence" value="ECO:0007669"/>
    <property type="project" value="UniProtKB-KW"/>
</dbReference>
<dbReference type="GO" id="GO:0008170">
    <property type="term" value="F:N-methyltransferase activity"/>
    <property type="evidence" value="ECO:0007669"/>
    <property type="project" value="UniProtKB-ARBA"/>
</dbReference>
<keyword evidence="6" id="KW-0949">S-adenosyl-L-methionine</keyword>
<proteinExistence type="predicted"/>
<dbReference type="Pfam" id="PF01753">
    <property type="entry name" value="zf-MYND"/>
    <property type="match status" value="1"/>
</dbReference>
<evidence type="ECO:0000259" key="15">
    <source>
        <dbReference type="PROSITE" id="PS50280"/>
    </source>
</evidence>